<name>A0ABD5QD05_9EURY</name>
<dbReference type="Pfam" id="PF24038">
    <property type="entry name" value="DUF7347"/>
    <property type="match status" value="1"/>
</dbReference>
<dbReference type="RefSeq" id="WP_224828831.1">
    <property type="nucleotide sequence ID" value="NZ_JAIVEF010000011.1"/>
</dbReference>
<accession>A0ABD5QD05</accession>
<gene>
    <name evidence="3" type="ORF">ACFPFO_06780</name>
</gene>
<dbReference type="EMBL" id="JBHSJG010000026">
    <property type="protein sequence ID" value="MFC4987469.1"/>
    <property type="molecule type" value="Genomic_DNA"/>
</dbReference>
<evidence type="ECO:0000313" key="3">
    <source>
        <dbReference type="EMBL" id="MFC4987469.1"/>
    </source>
</evidence>
<dbReference type="Pfam" id="PF24042">
    <property type="entry name" value="DUF7351"/>
    <property type="match status" value="1"/>
</dbReference>
<dbReference type="AlphaFoldDB" id="A0ABD5QD05"/>
<dbReference type="InterPro" id="IPR055771">
    <property type="entry name" value="DUF7347"/>
</dbReference>
<proteinExistence type="predicted"/>
<keyword evidence="4" id="KW-1185">Reference proteome</keyword>
<reference evidence="3 4" key="1">
    <citation type="journal article" date="2019" name="Int. J. Syst. Evol. Microbiol.">
        <title>The Global Catalogue of Microorganisms (GCM) 10K type strain sequencing project: providing services to taxonomists for standard genome sequencing and annotation.</title>
        <authorList>
            <consortium name="The Broad Institute Genomics Platform"/>
            <consortium name="The Broad Institute Genome Sequencing Center for Infectious Disease"/>
            <person name="Wu L."/>
            <person name="Ma J."/>
        </authorList>
    </citation>
    <scope>NUCLEOTIDE SEQUENCE [LARGE SCALE GENOMIC DNA]</scope>
    <source>
        <strain evidence="3 4">CGMCC 1.15824</strain>
    </source>
</reference>
<dbReference type="Proteomes" id="UP001595925">
    <property type="component" value="Unassembled WGS sequence"/>
</dbReference>
<protein>
    <submittedName>
        <fullName evidence="3">ArsR family transcriptional regulator</fullName>
    </submittedName>
</protein>
<evidence type="ECO:0000313" key="4">
    <source>
        <dbReference type="Proteomes" id="UP001595925"/>
    </source>
</evidence>
<feature type="domain" description="DUF7351" evidence="2">
    <location>
        <begin position="124"/>
        <end position="308"/>
    </location>
</feature>
<organism evidence="3 4">
    <name type="scientific">Saliphagus infecundisoli</name>
    <dbReference type="NCBI Taxonomy" id="1849069"/>
    <lineage>
        <taxon>Archaea</taxon>
        <taxon>Methanobacteriati</taxon>
        <taxon>Methanobacteriota</taxon>
        <taxon>Stenosarchaea group</taxon>
        <taxon>Halobacteria</taxon>
        <taxon>Halobacteriales</taxon>
        <taxon>Natrialbaceae</taxon>
        <taxon>Saliphagus</taxon>
    </lineage>
</organism>
<comment type="caution">
    <text evidence="3">The sequence shown here is derived from an EMBL/GenBank/DDBJ whole genome shotgun (WGS) entry which is preliminary data.</text>
</comment>
<dbReference type="InterPro" id="IPR055775">
    <property type="entry name" value="DUF7351"/>
</dbReference>
<sequence>MSTNEALAGDSLPASDAFGALANEARIEVVEAMGRREAEGRTPARFSELFAESDAETTAGFSYHLDALVGLYLRKVETGDGSGESADGRHGAGYELTHAGREVARALAAGTYAPRSDRSVPVGEPCPRCGEAGLSGESSDGVLAIGCEACSQPILSLAVPAGLADGGEVPEAFDRHHRHRLAAFADGRCPECGGHVEREVVPAGEVRDGSAARAGVEDHADADRVQAAFSCDQCGHGLRAPVTLAVMDHPAVVAFYHDHGRDVGDRPIWNVGSEWTESILSEEPLCVRVVADLAGDSLALYVDRDLAVREVQRTDRS</sequence>
<evidence type="ECO:0000259" key="1">
    <source>
        <dbReference type="Pfam" id="PF24038"/>
    </source>
</evidence>
<feature type="domain" description="DUF7347" evidence="1">
    <location>
        <begin position="15"/>
        <end position="107"/>
    </location>
</feature>
<evidence type="ECO:0000259" key="2">
    <source>
        <dbReference type="Pfam" id="PF24042"/>
    </source>
</evidence>